<accession>A0A895Y914</accession>
<dbReference type="InterPro" id="IPR013785">
    <property type="entry name" value="Aldolase_TIM"/>
</dbReference>
<dbReference type="InterPro" id="IPR038417">
    <property type="entry name" value="Alpga-gal_N_sf"/>
</dbReference>
<dbReference type="Gene3D" id="3.20.20.70">
    <property type="entry name" value="Aldolase class I"/>
    <property type="match status" value="1"/>
</dbReference>
<dbReference type="RefSeq" id="WP_239676346.1">
    <property type="nucleotide sequence ID" value="NZ_CP070499.1"/>
</dbReference>
<dbReference type="Proteomes" id="UP000662857">
    <property type="component" value="Chromosome"/>
</dbReference>
<evidence type="ECO:0000256" key="1">
    <source>
        <dbReference type="ARBA" id="ARBA00022801"/>
    </source>
</evidence>
<dbReference type="AlphaFoldDB" id="A0A895Y914"/>
<dbReference type="InterPro" id="IPR002252">
    <property type="entry name" value="Glyco_hydro_36"/>
</dbReference>
<organism evidence="3 4">
    <name type="scientific">Natronosporangium hydrolyticum</name>
    <dbReference type="NCBI Taxonomy" id="2811111"/>
    <lineage>
        <taxon>Bacteria</taxon>
        <taxon>Bacillati</taxon>
        <taxon>Actinomycetota</taxon>
        <taxon>Actinomycetes</taxon>
        <taxon>Micromonosporales</taxon>
        <taxon>Micromonosporaceae</taxon>
        <taxon>Natronosporangium</taxon>
    </lineage>
</organism>
<dbReference type="EMBL" id="CP070499">
    <property type="protein sequence ID" value="QSB14227.1"/>
    <property type="molecule type" value="Genomic_DNA"/>
</dbReference>
<evidence type="ECO:0000256" key="2">
    <source>
        <dbReference type="ARBA" id="ARBA00023295"/>
    </source>
</evidence>
<dbReference type="KEGG" id="nhy:JQS43_22365"/>
<dbReference type="InterPro" id="IPR017853">
    <property type="entry name" value="GH"/>
</dbReference>
<dbReference type="GO" id="GO:0016052">
    <property type="term" value="P:carbohydrate catabolic process"/>
    <property type="evidence" value="ECO:0007669"/>
    <property type="project" value="InterPro"/>
</dbReference>
<proteinExistence type="predicted"/>
<dbReference type="SUPFAM" id="SSF51445">
    <property type="entry name" value="(Trans)glycosidases"/>
    <property type="match status" value="1"/>
</dbReference>
<keyword evidence="4" id="KW-1185">Reference proteome</keyword>
<dbReference type="CDD" id="cd14791">
    <property type="entry name" value="GH36"/>
    <property type="match status" value="1"/>
</dbReference>
<dbReference type="PANTHER" id="PTHR43053">
    <property type="entry name" value="GLYCOSIDASE FAMILY 31"/>
    <property type="match status" value="1"/>
</dbReference>
<dbReference type="GO" id="GO:0004557">
    <property type="term" value="F:alpha-galactosidase activity"/>
    <property type="evidence" value="ECO:0007669"/>
    <property type="project" value="InterPro"/>
</dbReference>
<dbReference type="Pfam" id="PF02065">
    <property type="entry name" value="Melibiase"/>
    <property type="match status" value="1"/>
</dbReference>
<dbReference type="PANTHER" id="PTHR43053:SF3">
    <property type="entry name" value="ALPHA-GALACTOSIDASE C-RELATED"/>
    <property type="match status" value="1"/>
</dbReference>
<dbReference type="Gene3D" id="2.70.98.60">
    <property type="entry name" value="alpha-galactosidase from lactobacil brevis"/>
    <property type="match status" value="1"/>
</dbReference>
<dbReference type="InterPro" id="IPR050985">
    <property type="entry name" value="Alpha-glycosidase_related"/>
</dbReference>
<gene>
    <name evidence="3" type="ORF">JQS43_22365</name>
</gene>
<evidence type="ECO:0000313" key="4">
    <source>
        <dbReference type="Proteomes" id="UP000662857"/>
    </source>
</evidence>
<evidence type="ECO:0000313" key="3">
    <source>
        <dbReference type="EMBL" id="QSB14227.1"/>
    </source>
</evidence>
<keyword evidence="1" id="KW-0378">Hydrolase</keyword>
<protein>
    <submittedName>
        <fullName evidence="3">Alpha-galactosidase</fullName>
    </submittedName>
</protein>
<reference evidence="3" key="1">
    <citation type="submission" date="2021-02" db="EMBL/GenBank/DDBJ databases">
        <title>Natrosporangium hydrolyticum gen. nov., sp. nov, a haloalkaliphilic actinobacterium from a soda solonchak soil.</title>
        <authorList>
            <person name="Sorokin D.Y."/>
            <person name="Khijniak T.V."/>
            <person name="Zakharycheva A.P."/>
            <person name="Boueva O.V."/>
            <person name="Ariskina E.V."/>
            <person name="Hahnke R.L."/>
            <person name="Bunk B."/>
            <person name="Sproer C."/>
            <person name="Schumann P."/>
            <person name="Evtushenko L.I."/>
            <person name="Kublanov I.V."/>
        </authorList>
    </citation>
    <scope>NUCLEOTIDE SEQUENCE</scope>
    <source>
        <strain evidence="3">DSM 106523</strain>
    </source>
</reference>
<name>A0A895Y914_9ACTN</name>
<keyword evidence="2" id="KW-0326">Glycosidase</keyword>
<sequence length="718" mass="78225">MSTTSHRDHHLWWGHSALTVTIAVAPDAPPSMVDVTVVAGDPTDQDGQPIAGVIAAGHGRSWSGARSTGTAIGQRLRYQGHEESVEAGWQRLRVDAADPETGLRVEIWLRTRDGLAAFQTWTVVHNRGAGPISLRSVSSVTAGLPLPPGGIDDLHLHWAQSGWLAENRWRNDPVRELNLPDLDHPRHGYRSRGCIAVTSTGSWSTKQVLPTGVLEHRPTGRSWCWQVEHNGGWRWEVGEVRGGAYLTATGPNDPDHQWRQVLDPDHSFTTVPVAIAVSDAGWEGAVAAMTHYRRQIVRPHPQRETLPVVFNDYMNTLMGEPTSEALEPLIAAAGRAGAEYFCIDAGWFDDTRSAQWHEHMGDWQPSSSRFAEGLGAVIDRIRTAGMVPGLWLEPEVVGVQSQAARELPVDAFFQRDGERVVEDGRYHLDLRHPAAMAHLDQTVDRLVADFGVGYFKLDYNIDSGAGTDVAAASPGDGLLGHGRALLRWLEGVLDRHPQVVIESCASGAMRMDYGMLSRTQLQSTSDQQNPLRYPPIAVAAPMAVLPEQAANWAYPQPGMSLEEIAFCLVTGAAGRLYLSGHLDQMTAEQLRLVADGVAAYRDIRGELARAVPSWPLGLPGWRDPWVGLALRPPAGTAAPTYLALWRRPGASSKVTLRLPHLRGVDVQAAVRYPQDLPAWQTTWEAGPGLLTVASDGTTPAARLYRLAADVDQPRGGGS</sequence>